<accession>A0ABQ1KVH7</accession>
<dbReference type="EMBL" id="BMIJ01000009">
    <property type="protein sequence ID" value="GGC08656.1"/>
    <property type="molecule type" value="Genomic_DNA"/>
</dbReference>
<evidence type="ECO:0000259" key="11">
    <source>
        <dbReference type="PROSITE" id="PS50111"/>
    </source>
</evidence>
<dbReference type="InterPro" id="IPR003660">
    <property type="entry name" value="HAMP_dom"/>
</dbReference>
<evidence type="ECO:0000256" key="7">
    <source>
        <dbReference type="ARBA" id="ARBA00023224"/>
    </source>
</evidence>
<dbReference type="SUPFAM" id="SSF58104">
    <property type="entry name" value="Methyl-accepting chemotaxis protein (MCP) signaling domain"/>
    <property type="match status" value="1"/>
</dbReference>
<dbReference type="Proteomes" id="UP000629025">
    <property type="component" value="Unassembled WGS sequence"/>
</dbReference>
<evidence type="ECO:0000313" key="13">
    <source>
        <dbReference type="EMBL" id="GGC08656.1"/>
    </source>
</evidence>
<dbReference type="Pfam" id="PF00672">
    <property type="entry name" value="HAMP"/>
    <property type="match status" value="1"/>
</dbReference>
<keyword evidence="6 10" id="KW-0472">Membrane</keyword>
<feature type="domain" description="Methyl-accepting transducer" evidence="11">
    <location>
        <begin position="380"/>
        <end position="616"/>
    </location>
</feature>
<proteinExistence type="inferred from homology"/>
<dbReference type="PROSITE" id="PS50111">
    <property type="entry name" value="CHEMOTAXIS_TRANSDUC_2"/>
    <property type="match status" value="1"/>
</dbReference>
<evidence type="ECO:0000256" key="2">
    <source>
        <dbReference type="ARBA" id="ARBA00022475"/>
    </source>
</evidence>
<keyword evidence="3" id="KW-0145">Chemotaxis</keyword>
<feature type="transmembrane region" description="Helical" evidence="10">
    <location>
        <begin position="296"/>
        <end position="319"/>
    </location>
</feature>
<evidence type="ECO:0000256" key="6">
    <source>
        <dbReference type="ARBA" id="ARBA00023136"/>
    </source>
</evidence>
<dbReference type="PANTHER" id="PTHR32089">
    <property type="entry name" value="METHYL-ACCEPTING CHEMOTAXIS PROTEIN MCPB"/>
    <property type="match status" value="1"/>
</dbReference>
<sequence>MKIKQKLILAFVANTLLVSVLLSLFSIKQSRDAAENRFEESSALQLQAVDDSFSSFFQDIGRDIELLAQGPVLQQVADNIATYFNGSEQQMTPLQNGEPEAGIYRHLERFADTHPGFSYVYMGTEHGGYIQWPQGKITAGYDPRKRPWYIDTRAKPGGVVFGDAYYWAGDDITLVPVSRTFTDASGKLAGVLAADVSLSSLTEMARQVKLGERGYLLLVEDTGKVLVDASNPEHNFKNLKELPGSAYQQLAQARAGLLKVRLDGEEYEARIHQSTALGWKLIALMPRSEILAPAMALMWTTLGITALVLLVVCVLAIWLSGMLAKPILLVRDGLKEIAQGGGDLRGRLSVVSRDEAGDLATWFNQFLDSLQGLVTQVNQSALEVASVSAQAQTSAAAVDRASEHQLREVESMVAAVNEMSATASDVARSCAQTADAAAASQEASDSGKRIMANTERSVRQLGEQVAQSVQYIGQLEQETGQINTILEVIRGIAEQTNLLALNAAIEAARAGDSGRGFAVVADEVRTLAQRTQVSTEEIGALVERLNTRTQQVVNTMAASQSKSKETVGLSEQAHKAFEQIKQAVDRITDMATQIASAAEQQHQVSEGINGNIEAIHGAANEVNQVSAEVADNSSRQAALATKLTALMKAFRV</sequence>
<evidence type="ECO:0000256" key="8">
    <source>
        <dbReference type="ARBA" id="ARBA00029447"/>
    </source>
</evidence>
<evidence type="ECO:0000256" key="3">
    <source>
        <dbReference type="ARBA" id="ARBA00022500"/>
    </source>
</evidence>
<keyword evidence="7 9" id="KW-0807">Transducer</keyword>
<dbReference type="InterPro" id="IPR004089">
    <property type="entry name" value="MCPsignal_dom"/>
</dbReference>
<dbReference type="InterPro" id="IPR033479">
    <property type="entry name" value="dCache_1"/>
</dbReference>
<organism evidence="13 14">
    <name type="scientific">Marinobacterium zhoushanense</name>
    <dbReference type="NCBI Taxonomy" id="1679163"/>
    <lineage>
        <taxon>Bacteria</taxon>
        <taxon>Pseudomonadati</taxon>
        <taxon>Pseudomonadota</taxon>
        <taxon>Gammaproteobacteria</taxon>
        <taxon>Oceanospirillales</taxon>
        <taxon>Oceanospirillaceae</taxon>
        <taxon>Marinobacterium</taxon>
    </lineage>
</organism>
<dbReference type="SUPFAM" id="SSF103190">
    <property type="entry name" value="Sensory domain-like"/>
    <property type="match status" value="1"/>
</dbReference>
<dbReference type="RefSeq" id="WP_188751444.1">
    <property type="nucleotide sequence ID" value="NZ_BMIJ01000009.1"/>
</dbReference>
<dbReference type="PANTHER" id="PTHR32089:SF112">
    <property type="entry name" value="LYSOZYME-LIKE PROTEIN-RELATED"/>
    <property type="match status" value="1"/>
</dbReference>
<feature type="domain" description="HAMP" evidence="12">
    <location>
        <begin position="321"/>
        <end position="375"/>
    </location>
</feature>
<dbReference type="Pfam" id="PF00015">
    <property type="entry name" value="MCPsignal"/>
    <property type="match status" value="1"/>
</dbReference>
<keyword evidence="4 10" id="KW-0812">Transmembrane</keyword>
<dbReference type="CDD" id="cd18773">
    <property type="entry name" value="PDC1_HK_sensor"/>
    <property type="match status" value="1"/>
</dbReference>
<keyword evidence="14" id="KW-1185">Reference proteome</keyword>
<dbReference type="CDD" id="cd06225">
    <property type="entry name" value="HAMP"/>
    <property type="match status" value="1"/>
</dbReference>
<keyword evidence="5 10" id="KW-1133">Transmembrane helix</keyword>
<comment type="subcellular location">
    <subcellularLocation>
        <location evidence="1">Cell membrane</location>
        <topology evidence="1">Multi-pass membrane protein</topology>
    </subcellularLocation>
</comment>
<dbReference type="SMART" id="SM00304">
    <property type="entry name" value="HAMP"/>
    <property type="match status" value="1"/>
</dbReference>
<gene>
    <name evidence="13" type="ORF">GCM10011352_38740</name>
</gene>
<dbReference type="InterPro" id="IPR029151">
    <property type="entry name" value="Sensor-like_sf"/>
</dbReference>
<dbReference type="PROSITE" id="PS50885">
    <property type="entry name" value="HAMP"/>
    <property type="match status" value="1"/>
</dbReference>
<dbReference type="Gene3D" id="1.10.287.950">
    <property type="entry name" value="Methyl-accepting chemotaxis protein"/>
    <property type="match status" value="1"/>
</dbReference>
<evidence type="ECO:0000256" key="10">
    <source>
        <dbReference type="SAM" id="Phobius"/>
    </source>
</evidence>
<protein>
    <submittedName>
        <fullName evidence="13">Chemotaxis protein</fullName>
    </submittedName>
</protein>
<keyword evidence="2" id="KW-1003">Cell membrane</keyword>
<reference evidence="14" key="1">
    <citation type="journal article" date="2019" name="Int. J. Syst. Evol. Microbiol.">
        <title>The Global Catalogue of Microorganisms (GCM) 10K type strain sequencing project: providing services to taxonomists for standard genome sequencing and annotation.</title>
        <authorList>
            <consortium name="The Broad Institute Genomics Platform"/>
            <consortium name="The Broad Institute Genome Sequencing Center for Infectious Disease"/>
            <person name="Wu L."/>
            <person name="Ma J."/>
        </authorList>
    </citation>
    <scope>NUCLEOTIDE SEQUENCE [LARGE SCALE GENOMIC DNA]</scope>
    <source>
        <strain evidence="14">CGMCC 1.15341</strain>
    </source>
</reference>
<evidence type="ECO:0000313" key="14">
    <source>
        <dbReference type="Proteomes" id="UP000629025"/>
    </source>
</evidence>
<dbReference type="CDD" id="cd11386">
    <property type="entry name" value="MCP_signal"/>
    <property type="match status" value="1"/>
</dbReference>
<dbReference type="Pfam" id="PF02743">
    <property type="entry name" value="dCache_1"/>
    <property type="match status" value="1"/>
</dbReference>
<evidence type="ECO:0000256" key="4">
    <source>
        <dbReference type="ARBA" id="ARBA00022692"/>
    </source>
</evidence>
<comment type="caution">
    <text evidence="13">The sequence shown here is derived from an EMBL/GenBank/DDBJ whole genome shotgun (WGS) entry which is preliminary data.</text>
</comment>
<comment type="similarity">
    <text evidence="8">Belongs to the methyl-accepting chemotaxis (MCP) protein family.</text>
</comment>
<dbReference type="Gene3D" id="3.30.450.20">
    <property type="entry name" value="PAS domain"/>
    <property type="match status" value="2"/>
</dbReference>
<name>A0ABQ1KVH7_9GAMM</name>
<evidence type="ECO:0000259" key="12">
    <source>
        <dbReference type="PROSITE" id="PS50885"/>
    </source>
</evidence>
<dbReference type="SMART" id="SM00283">
    <property type="entry name" value="MA"/>
    <property type="match status" value="1"/>
</dbReference>
<evidence type="ECO:0000256" key="9">
    <source>
        <dbReference type="PROSITE-ProRule" id="PRU00284"/>
    </source>
</evidence>
<evidence type="ECO:0000256" key="5">
    <source>
        <dbReference type="ARBA" id="ARBA00022989"/>
    </source>
</evidence>
<evidence type="ECO:0000256" key="1">
    <source>
        <dbReference type="ARBA" id="ARBA00004651"/>
    </source>
</evidence>